<dbReference type="AlphaFoldDB" id="A0A1I7RUP8"/>
<keyword evidence="1" id="KW-0732">Signal</keyword>
<evidence type="ECO:0000256" key="1">
    <source>
        <dbReference type="SAM" id="SignalP"/>
    </source>
</evidence>
<sequence>MRAISFVGLHVAAGLCLVLQPALAEPGWDVNGYLYDPLLEDFSGMSKIRVVLVSDGSPQIEAGDSIAEVGGYFYIEGKAPAIRTIHTQKLKIYHRSDFGECEVTTYDGEGPDGEVLSGNYSVSSIHTVQVGNDSMCSNDLYPLM</sequence>
<dbReference type="EMBL" id="CAJFDI010000004">
    <property type="protein sequence ID" value="CAD5225266.1"/>
    <property type="molecule type" value="Genomic_DNA"/>
</dbReference>
<dbReference type="WBParaSite" id="BXY_0445800.1">
    <property type="protein sequence ID" value="BXY_0445800.1"/>
    <property type="gene ID" value="BXY_0445800"/>
</dbReference>
<evidence type="ECO:0000313" key="5">
    <source>
        <dbReference type="WBParaSite" id="BXY_0445800.1"/>
    </source>
</evidence>
<dbReference type="EMBL" id="CAJFCV020000004">
    <property type="protein sequence ID" value="CAG9114302.1"/>
    <property type="molecule type" value="Genomic_DNA"/>
</dbReference>
<protein>
    <submittedName>
        <fullName evidence="2">(pine wood nematode) hypothetical protein</fullName>
    </submittedName>
</protein>
<evidence type="ECO:0000313" key="4">
    <source>
        <dbReference type="Proteomes" id="UP000659654"/>
    </source>
</evidence>
<dbReference type="Proteomes" id="UP000582659">
    <property type="component" value="Unassembled WGS sequence"/>
</dbReference>
<name>A0A1I7RUP8_BURXY</name>
<proteinExistence type="predicted"/>
<reference evidence="2" key="2">
    <citation type="submission" date="2020-09" db="EMBL/GenBank/DDBJ databases">
        <authorList>
            <person name="Kikuchi T."/>
        </authorList>
    </citation>
    <scope>NUCLEOTIDE SEQUENCE</scope>
    <source>
        <strain evidence="2">Ka4C1</strain>
    </source>
</reference>
<feature type="signal peptide" evidence="1">
    <location>
        <begin position="1"/>
        <end position="24"/>
    </location>
</feature>
<organism evidence="3 5">
    <name type="scientific">Bursaphelenchus xylophilus</name>
    <name type="common">Pinewood nematode worm</name>
    <name type="synonym">Aphelenchoides xylophilus</name>
    <dbReference type="NCBI Taxonomy" id="6326"/>
    <lineage>
        <taxon>Eukaryota</taxon>
        <taxon>Metazoa</taxon>
        <taxon>Ecdysozoa</taxon>
        <taxon>Nematoda</taxon>
        <taxon>Chromadorea</taxon>
        <taxon>Rhabditida</taxon>
        <taxon>Tylenchina</taxon>
        <taxon>Tylenchomorpha</taxon>
        <taxon>Aphelenchoidea</taxon>
        <taxon>Aphelenchoididae</taxon>
        <taxon>Bursaphelenchus</taxon>
    </lineage>
</organism>
<accession>A0A1I7RUP8</accession>
<gene>
    <name evidence="2" type="ORF">BXYJ_LOCUS8458</name>
</gene>
<reference evidence="5" key="1">
    <citation type="submission" date="2016-11" db="UniProtKB">
        <authorList>
            <consortium name="WormBaseParasite"/>
        </authorList>
    </citation>
    <scope>IDENTIFICATION</scope>
</reference>
<evidence type="ECO:0000313" key="3">
    <source>
        <dbReference type="Proteomes" id="UP000095284"/>
    </source>
</evidence>
<evidence type="ECO:0000313" key="2">
    <source>
        <dbReference type="EMBL" id="CAD5225266.1"/>
    </source>
</evidence>
<dbReference type="Proteomes" id="UP000095284">
    <property type="component" value="Unplaced"/>
</dbReference>
<keyword evidence="4" id="KW-1185">Reference proteome</keyword>
<dbReference type="Proteomes" id="UP000659654">
    <property type="component" value="Unassembled WGS sequence"/>
</dbReference>
<feature type="chain" id="PRO_5036021949" evidence="1">
    <location>
        <begin position="25"/>
        <end position="144"/>
    </location>
</feature>